<evidence type="ECO:0000256" key="3">
    <source>
        <dbReference type="SAM" id="SignalP"/>
    </source>
</evidence>
<accession>A0A6I9XQU2</accession>
<dbReference type="GeneID" id="106541980"/>
<feature type="domain" description="Lipocalin/cytosolic fatty-acid binding" evidence="4">
    <location>
        <begin position="32"/>
        <end position="160"/>
    </location>
</feature>
<dbReference type="InterPro" id="IPR000566">
    <property type="entry name" value="Lipocln_cytosolic_FA-bd_dom"/>
</dbReference>
<dbReference type="InterPro" id="IPR022272">
    <property type="entry name" value="Lipocalin_CS"/>
</dbReference>
<dbReference type="Pfam" id="PF00061">
    <property type="entry name" value="Lipocalin"/>
    <property type="match status" value="1"/>
</dbReference>
<evidence type="ECO:0000259" key="4">
    <source>
        <dbReference type="Pfam" id="PF00061"/>
    </source>
</evidence>
<evidence type="ECO:0000313" key="6">
    <source>
        <dbReference type="RefSeq" id="XP_013913048.1"/>
    </source>
</evidence>
<name>A0A6I9XQU2_9SAUR</name>
<dbReference type="KEGG" id="tsr:106541980"/>
<protein>
    <submittedName>
        <fullName evidence="6">Lipocalin-like</fullName>
    </submittedName>
</protein>
<proteinExistence type="inferred from homology"/>
<reference evidence="6" key="1">
    <citation type="submission" date="2025-08" db="UniProtKB">
        <authorList>
            <consortium name="RefSeq"/>
        </authorList>
    </citation>
    <scope>IDENTIFICATION</scope>
    <source>
        <tissue evidence="6">Skeletal muscle</tissue>
    </source>
</reference>
<dbReference type="GO" id="GO:0036094">
    <property type="term" value="F:small molecule binding"/>
    <property type="evidence" value="ECO:0007669"/>
    <property type="project" value="InterPro"/>
</dbReference>
<dbReference type="Gene3D" id="2.40.128.20">
    <property type="match status" value="2"/>
</dbReference>
<keyword evidence="3" id="KW-0732">Signal</keyword>
<comment type="similarity">
    <text evidence="1 2">Belongs to the calycin superfamily. Lipocalin family.</text>
</comment>
<dbReference type="PROSITE" id="PS00213">
    <property type="entry name" value="LIPOCALIN"/>
    <property type="match status" value="1"/>
</dbReference>
<evidence type="ECO:0000256" key="1">
    <source>
        <dbReference type="ARBA" id="ARBA00006889"/>
    </source>
</evidence>
<dbReference type="Proteomes" id="UP000504617">
    <property type="component" value="Unplaced"/>
</dbReference>
<dbReference type="RefSeq" id="XP_013913048.1">
    <property type="nucleotide sequence ID" value="XM_014057573.1"/>
</dbReference>
<keyword evidence="5" id="KW-1185">Reference proteome</keyword>
<dbReference type="InterPro" id="IPR002345">
    <property type="entry name" value="Lipocalin"/>
</dbReference>
<organism evidence="5 6">
    <name type="scientific">Thamnophis sirtalis</name>
    <dbReference type="NCBI Taxonomy" id="35019"/>
    <lineage>
        <taxon>Eukaryota</taxon>
        <taxon>Metazoa</taxon>
        <taxon>Chordata</taxon>
        <taxon>Craniata</taxon>
        <taxon>Vertebrata</taxon>
        <taxon>Euteleostomi</taxon>
        <taxon>Lepidosauria</taxon>
        <taxon>Squamata</taxon>
        <taxon>Bifurcata</taxon>
        <taxon>Unidentata</taxon>
        <taxon>Episquamata</taxon>
        <taxon>Toxicofera</taxon>
        <taxon>Serpentes</taxon>
        <taxon>Colubroidea</taxon>
        <taxon>Colubridae</taxon>
        <taxon>Natricinae</taxon>
        <taxon>Thamnophis</taxon>
    </lineage>
</organism>
<gene>
    <name evidence="6" type="primary">LOC106541980</name>
</gene>
<dbReference type="InterPro" id="IPR012674">
    <property type="entry name" value="Calycin"/>
</dbReference>
<dbReference type="AlphaFoldDB" id="A0A6I9XQU2"/>
<sequence>MEAALLTLAAFCIFGVQADVEVDPNFDLNRFAGKWHVLALASTDPMLQSLKDIITTPAVRIHPLPNGNMEIETYYLLGENCEGMKGSYMKADKPGHFTSSDEKGKKDLRVLASDANFAIVYAVREMKGMPPSRSLQLYRRDLKGDGNLEKFKAYCQKMGLMGELLLPPFSDKCFKQIGEYGSMEVEMIFMKQKDGTYLQKSGLWYVHGIGSNCEWMVEFLVKEMMTCNITSQKEGSFTISTNCSTEYGSMEVEMIFMKQKDGTYLQKSARDNSVPPSLKQSYVDFVMGSQINRDQIFLLEAKGKMPR</sequence>
<feature type="chain" id="PRO_5026969942" evidence="3">
    <location>
        <begin position="19"/>
        <end position="307"/>
    </location>
</feature>
<evidence type="ECO:0000256" key="2">
    <source>
        <dbReference type="RuleBase" id="RU003695"/>
    </source>
</evidence>
<feature type="signal peptide" evidence="3">
    <location>
        <begin position="1"/>
        <end position="18"/>
    </location>
</feature>
<dbReference type="PANTHER" id="PTHR11430:SF77">
    <property type="entry name" value="LIPOCALIN-LIKE 1 PROTEIN"/>
    <property type="match status" value="1"/>
</dbReference>
<dbReference type="SUPFAM" id="SSF50814">
    <property type="entry name" value="Lipocalins"/>
    <property type="match status" value="2"/>
</dbReference>
<evidence type="ECO:0000313" key="5">
    <source>
        <dbReference type="Proteomes" id="UP000504617"/>
    </source>
</evidence>
<dbReference type="OrthoDB" id="9627583at2759"/>
<dbReference type="PANTHER" id="PTHR11430">
    <property type="entry name" value="LIPOCALIN"/>
    <property type="match status" value="1"/>
</dbReference>